<sequence>MSRKKSGENANPCGTVDIAPPEESELDHQRQISLKLPSGKKPNSPPPLSGADPSVTAVPARAAHTRSENLSKAETTSSATLPHGVVGIETRFPSLAKHQSYREEFIRARLVAELNQCIERGRVPRSRRSPTKISRKNFADILGVSESAITLEREILTDYEAILFIVEPLETVPNLRFGANPHLKGPLDKAGNDVIALYPELSKHQHYPSKSNAATIVDVLNRQITAGWIKRSRGGNISRKVLAERTGVHKGAMVPYLTIIKDYEKAIGGKESVHEKKIPAMRLWLDEALADGSLEIRDGKISRGQLFQQFDFPKNSLALLRYPRVAELVNEYDQLVRDTFYQHSAVAANLNKLKALLRNPPVGKDGRTINRKAIERALNLPLGTAARSPYIEMIIAAENALQKQRELDPLICTIGGQIFKFIVFTEQGWPFKLVLRMKASFERAFRTKGKPSAKKHFASLLKLFAFLASGSSTACRSLRDGLNAYVSPKTLMREWTIVTQEYRDHLAAHYKNVLSRNSNVSSTNAVIKHLSNDGVVPVLSLPLIKFRKDHKHHLRSIAELTPSSSRKRSESHVDDYLHFATSMLEQAAKLYEVEIASEDQSDFSRVLRLELQTEQFTAGEDPARVIIRILDRRLKAIETAAARIVASARRTLEVGRSLLGRGRDPGADWEKLLRSTSINKHDRLALMRQHFPSGSTHPDQGIANLLAVVAQRYGYLYPTYRVSHSDVGQFFSKRALEYGGVRLLQSYLTPSSEAVSATLTLYLLASGSNISVGRGLYHDCLETSEEPHHSKVTGYKSRARGKPIFSILEDRGQAIVGMKWLKQAFEKVRRIIKGPQASQLFICNGGKGDGFKLLEEWTYRSEFKRLIASIPELSELRITPNMLRPSILLKAALETDGRTRLSIAIGQHTENVNQEYTNKLPYQFLHDVNIRHFMHSLETAVIRNVKEAHELLGVSPAGFERRIEAVMKTGLGTICANRMGRPGNEGSLCKSVDCWNDCPQLIVIARKEDIAILQIWQHSLRAVEGDWIRDHPERWAAVWLPWLCFVDAIEVKMRSSHRQVWRAASELAALTMATPGFQPMRLF</sequence>
<dbReference type="Proteomes" id="UP000554520">
    <property type="component" value="Unassembled WGS sequence"/>
</dbReference>
<protein>
    <submittedName>
        <fullName evidence="2">Uncharacterized protein</fullName>
    </submittedName>
</protein>
<comment type="caution">
    <text evidence="2">The sequence shown here is derived from an EMBL/GenBank/DDBJ whole genome shotgun (WGS) entry which is preliminary data.</text>
</comment>
<organism evidence="2 3">
    <name type="scientific">Phyllobacterium trifolii</name>
    <dbReference type="NCBI Taxonomy" id="300193"/>
    <lineage>
        <taxon>Bacteria</taxon>
        <taxon>Pseudomonadati</taxon>
        <taxon>Pseudomonadota</taxon>
        <taxon>Alphaproteobacteria</taxon>
        <taxon>Hyphomicrobiales</taxon>
        <taxon>Phyllobacteriaceae</taxon>
        <taxon>Phyllobacterium</taxon>
    </lineage>
</organism>
<dbReference type="RefSeq" id="WP_183663301.1">
    <property type="nucleotide sequence ID" value="NZ_JACHXN010000011.1"/>
</dbReference>
<evidence type="ECO:0000256" key="1">
    <source>
        <dbReference type="SAM" id="MobiDB-lite"/>
    </source>
</evidence>
<feature type="region of interest" description="Disordered" evidence="1">
    <location>
        <begin position="1"/>
        <end position="78"/>
    </location>
</feature>
<reference evidence="2 3" key="1">
    <citation type="submission" date="2020-08" db="EMBL/GenBank/DDBJ databases">
        <title>Genomic Encyclopedia of Type Strains, Phase III (KMG-III): the genomes of soil and plant-associated and newly described type strains.</title>
        <authorList>
            <person name="Whitman W."/>
        </authorList>
    </citation>
    <scope>NUCLEOTIDE SEQUENCE [LARGE SCALE GENOMIC DNA]</scope>
    <source>
        <strain evidence="2 3">CECT 7015</strain>
    </source>
</reference>
<dbReference type="EMBL" id="JACHXN010000011">
    <property type="protein sequence ID" value="MBB3147202.1"/>
    <property type="molecule type" value="Genomic_DNA"/>
</dbReference>
<proteinExistence type="predicted"/>
<accession>A0A839UEA5</accession>
<gene>
    <name evidence="2" type="ORF">FHS21_003618</name>
</gene>
<evidence type="ECO:0000313" key="2">
    <source>
        <dbReference type="EMBL" id="MBB3147202.1"/>
    </source>
</evidence>
<dbReference type="AlphaFoldDB" id="A0A839UEA5"/>
<name>A0A839UEA5_9HYPH</name>
<keyword evidence="3" id="KW-1185">Reference proteome</keyword>
<evidence type="ECO:0000313" key="3">
    <source>
        <dbReference type="Proteomes" id="UP000554520"/>
    </source>
</evidence>